<gene>
    <name evidence="4" type="ORF">PR002_g2022</name>
</gene>
<dbReference type="Gene3D" id="1.25.40.550">
    <property type="entry name" value="Aar2, C-terminal domain-like"/>
    <property type="match status" value="1"/>
</dbReference>
<accession>A0A6A3NWF3</accession>
<dbReference type="OrthoDB" id="201752at2759"/>
<dbReference type="AlphaFoldDB" id="A0A6A3NWF3"/>
<dbReference type="Proteomes" id="UP000435112">
    <property type="component" value="Unassembled WGS sequence"/>
</dbReference>
<feature type="domain" description="AAR2 C-terminal" evidence="2">
    <location>
        <begin position="210"/>
        <end position="360"/>
    </location>
</feature>
<comment type="caution">
    <text evidence="4">The sequence shown here is derived from an EMBL/GenBank/DDBJ whole genome shotgun (WGS) entry which is preliminary data.</text>
</comment>
<dbReference type="PANTHER" id="PTHR12689">
    <property type="entry name" value="A1 CISTRON SPLICING FACTOR AAR2-RELATED"/>
    <property type="match status" value="1"/>
</dbReference>
<name>A0A6A3NWF3_9STRA</name>
<dbReference type="EMBL" id="QXFU01000064">
    <property type="protein sequence ID" value="KAE9045816.1"/>
    <property type="molecule type" value="Genomic_DNA"/>
</dbReference>
<dbReference type="GO" id="GO:0000244">
    <property type="term" value="P:spliceosomal tri-snRNP complex assembly"/>
    <property type="evidence" value="ECO:0007669"/>
    <property type="project" value="TreeGrafter"/>
</dbReference>
<sequence>MDGANGDQRGAAADLFSRVLRGAERDNASESASDSCAAVGGFLVCLDVPAATEFGVDYEVFRTGPKFQGVKFLPLGIHFVLFRSREQEHGIRQGFFVHVERHAQVVVREWSMEKEELGPPRPGLNMDNLERAVLSFQLDSGLGPYPKQHLKTWQRLSSFISPSVLQHCGVEFGAILLPGDAVEDAATSTKAQEGVIPYFPDLPRTVRFTTLQKTRTDLSAEARTTYHFDRSERLEELIETEFGGDWKELIGELQLSFLIFLQLSSLAALEQWKQFIALLCSCERALSTHVPLFLAFIKLFRTQLNQIPEDFFQDETTSENFLGPCLLSLLELLEDDGAPPQLRQRAVHLRQLLASRFSWDAGAELELDEFAPVVVPQDEVSATCTATCPRPDPYLKKDTRCHLCVAATDDVGPLPSATDLRRRQRDDDEEANAAIAAAFLSR</sequence>
<dbReference type="PANTHER" id="PTHR12689:SF4">
    <property type="entry name" value="PROTEIN AAR2 HOMOLOG"/>
    <property type="match status" value="1"/>
</dbReference>
<proteinExistence type="inferred from homology"/>
<evidence type="ECO:0000256" key="1">
    <source>
        <dbReference type="ARBA" id="ARBA00006281"/>
    </source>
</evidence>
<dbReference type="InterPro" id="IPR038516">
    <property type="entry name" value="AAR2_N_sf"/>
</dbReference>
<dbReference type="CDD" id="cd13778">
    <property type="entry name" value="Aar2_C"/>
    <property type="match status" value="1"/>
</dbReference>
<dbReference type="InterPro" id="IPR007946">
    <property type="entry name" value="AAR2"/>
</dbReference>
<organism evidence="4 5">
    <name type="scientific">Phytophthora rubi</name>
    <dbReference type="NCBI Taxonomy" id="129364"/>
    <lineage>
        <taxon>Eukaryota</taxon>
        <taxon>Sar</taxon>
        <taxon>Stramenopiles</taxon>
        <taxon>Oomycota</taxon>
        <taxon>Peronosporomycetes</taxon>
        <taxon>Peronosporales</taxon>
        <taxon>Peronosporaceae</taxon>
        <taxon>Phytophthora</taxon>
    </lineage>
</organism>
<dbReference type="InterPro" id="IPR033648">
    <property type="entry name" value="AAR2_C"/>
</dbReference>
<dbReference type="FunFam" id="2.60.34.20:FF:000001">
    <property type="entry name" value="protein AAR2 homolog"/>
    <property type="match status" value="1"/>
</dbReference>
<dbReference type="Pfam" id="PF05282">
    <property type="entry name" value="AAR2"/>
    <property type="match status" value="1"/>
</dbReference>
<comment type="similarity">
    <text evidence="1">Belongs to the AAR2 family.</text>
</comment>
<evidence type="ECO:0000313" key="5">
    <source>
        <dbReference type="Proteomes" id="UP000435112"/>
    </source>
</evidence>
<dbReference type="InterPro" id="IPR038514">
    <property type="entry name" value="AAR2_C_sf"/>
</dbReference>
<dbReference type="CDD" id="cd13777">
    <property type="entry name" value="Aar2_N"/>
    <property type="match status" value="1"/>
</dbReference>
<dbReference type="Pfam" id="PF20981">
    <property type="entry name" value="AAR2_1st"/>
    <property type="match status" value="1"/>
</dbReference>
<evidence type="ECO:0000259" key="3">
    <source>
        <dbReference type="Pfam" id="PF20981"/>
    </source>
</evidence>
<dbReference type="Gene3D" id="2.60.34.20">
    <property type="match status" value="1"/>
</dbReference>
<reference evidence="4 5" key="1">
    <citation type="submission" date="2018-09" db="EMBL/GenBank/DDBJ databases">
        <title>Genomic investigation of the strawberry pathogen Phytophthora fragariae indicates pathogenicity is determined by transcriptional variation in three key races.</title>
        <authorList>
            <person name="Adams T.M."/>
            <person name="Armitage A.D."/>
            <person name="Sobczyk M.K."/>
            <person name="Bates H.J."/>
            <person name="Dunwell J.M."/>
            <person name="Nellist C.F."/>
            <person name="Harrison R.J."/>
        </authorList>
    </citation>
    <scope>NUCLEOTIDE SEQUENCE [LARGE SCALE GENOMIC DNA]</scope>
    <source>
        <strain evidence="4 5">SCRP324</strain>
    </source>
</reference>
<evidence type="ECO:0000259" key="2">
    <source>
        <dbReference type="Pfam" id="PF05282"/>
    </source>
</evidence>
<evidence type="ECO:0008006" key="6">
    <source>
        <dbReference type="Google" id="ProtNLM"/>
    </source>
</evidence>
<evidence type="ECO:0000313" key="4">
    <source>
        <dbReference type="EMBL" id="KAE9045816.1"/>
    </source>
</evidence>
<feature type="domain" description="AAR2 N-terminal" evidence="3">
    <location>
        <begin position="40"/>
        <end position="168"/>
    </location>
</feature>
<dbReference type="InterPro" id="IPR033647">
    <property type="entry name" value="Aar2_N"/>
</dbReference>
<protein>
    <recommendedName>
        <fullName evidence="6">AAR2 splicing factor homolog</fullName>
    </recommendedName>
</protein>